<feature type="transmembrane region" description="Helical" evidence="8">
    <location>
        <begin position="460"/>
        <end position="483"/>
    </location>
</feature>
<feature type="domain" description="NADH:quinone oxidoreductase/Mrp antiporter transmembrane" evidence="9">
    <location>
        <begin position="123"/>
        <end position="404"/>
    </location>
</feature>
<sequence length="653" mass="71433">MTQVYLIYLVGCVVSLLLYKKNNLAAKVGFSISAVASLIGVFYFLINIGETSTYNFSEQLLYSPNFTLEPVGNFFSFVISLIALASSIYAIQYSQEYEKKGSLAVMAFLFNAFILSMLLVVSASDVFWFMIYWEIMTVVSAFLICFNDSKSSLKAIMIYLGVAHFGGMCILSAFLLLASQSGSLEFSSFTSVEMSPLYASAIFILALVGFGSKAGMFPFHVWLPKAHPAAPSNISALMSGVMIKLGLFGIIKFCLWLPIQEWWGLLIVVLGALSSLLGVLYALIQHDYKALLAYHSVENIGIILLGIGTGVYGIAINSPILATIGFLAGLYHVVNHAIFKGLLFLAAGSVLFRTHTREIEVLGGLAKKMPFTAIGMFVGVMGIAALPPLNGFVSEWFTYHGMIQGALSEGILPRTVFTLSVIALALTGVLVVIHLKLYAVIFAGTPRDKKIWDNAKEAPLSMLVGMFILIVGCFAFGIGASVVTENIMTVVTSFSGAYEATPDGGFIASTLGNKISLPLITMVLVGAMTLPFLIVVIFRANKTKPRETDPWACGFKYSSRMQMVAGPFTGDLRRLMEWLFRSKPTVEDRGYFEPVVYTDKPKDIWWNAFYAPIINLTMYCVRKIGLLQNGSTSAYSVYILLGLCLFLVISYLL</sequence>
<dbReference type="GO" id="GO:0005886">
    <property type="term" value="C:plasma membrane"/>
    <property type="evidence" value="ECO:0007669"/>
    <property type="project" value="UniProtKB-SubCell"/>
</dbReference>
<evidence type="ECO:0000256" key="2">
    <source>
        <dbReference type="ARBA" id="ARBA00022475"/>
    </source>
</evidence>
<dbReference type="GO" id="GO:0016491">
    <property type="term" value="F:oxidoreductase activity"/>
    <property type="evidence" value="ECO:0007669"/>
    <property type="project" value="UniProtKB-KW"/>
</dbReference>
<dbReference type="GO" id="GO:0042773">
    <property type="term" value="P:ATP synthesis coupled electron transport"/>
    <property type="evidence" value="ECO:0007669"/>
    <property type="project" value="InterPro"/>
</dbReference>
<comment type="caution">
    <text evidence="10">The sequence shown here is derived from an EMBL/GenBank/DDBJ whole genome shotgun (WGS) entry which is preliminary data.</text>
</comment>
<evidence type="ECO:0000313" key="11">
    <source>
        <dbReference type="Proteomes" id="UP000308901"/>
    </source>
</evidence>
<dbReference type="Proteomes" id="UP000308901">
    <property type="component" value="Unassembled WGS sequence"/>
</dbReference>
<keyword evidence="11" id="KW-1185">Reference proteome</keyword>
<evidence type="ECO:0000256" key="5">
    <source>
        <dbReference type="ARBA" id="ARBA00023002"/>
    </source>
</evidence>
<feature type="transmembrane region" description="Helical" evidence="8">
    <location>
        <begin position="373"/>
        <end position="397"/>
    </location>
</feature>
<feature type="transmembrane region" description="Helical" evidence="8">
    <location>
        <begin position="198"/>
        <end position="223"/>
    </location>
</feature>
<evidence type="ECO:0000256" key="1">
    <source>
        <dbReference type="ARBA" id="ARBA00004651"/>
    </source>
</evidence>
<feature type="transmembrane region" description="Helical" evidence="8">
    <location>
        <begin position="515"/>
        <end position="538"/>
    </location>
</feature>
<feature type="transmembrane region" description="Helical" evidence="8">
    <location>
        <begin position="6"/>
        <end position="21"/>
    </location>
</feature>
<feature type="transmembrane region" description="Helical" evidence="8">
    <location>
        <begin position="632"/>
        <end position="652"/>
    </location>
</feature>
<dbReference type="PRINTS" id="PR01437">
    <property type="entry name" value="NUOXDRDTASE4"/>
</dbReference>
<keyword evidence="6 8" id="KW-0472">Membrane</keyword>
<feature type="transmembrane region" description="Helical" evidence="8">
    <location>
        <begin position="304"/>
        <end position="327"/>
    </location>
</feature>
<evidence type="ECO:0000256" key="6">
    <source>
        <dbReference type="ARBA" id="ARBA00023136"/>
    </source>
</evidence>
<feature type="transmembrane region" description="Helical" evidence="8">
    <location>
        <begin position="235"/>
        <end position="259"/>
    </location>
</feature>
<dbReference type="OrthoDB" id="9811798at2"/>
<keyword evidence="2" id="KW-1003">Cell membrane</keyword>
<name>A0A5R8XX11_9BACT</name>
<dbReference type="RefSeq" id="WP_138153796.1">
    <property type="nucleotide sequence ID" value="NZ_VANU01000008.1"/>
</dbReference>
<dbReference type="AlphaFoldDB" id="A0A5R8XX11"/>
<evidence type="ECO:0000256" key="8">
    <source>
        <dbReference type="SAM" id="Phobius"/>
    </source>
</evidence>
<evidence type="ECO:0000256" key="7">
    <source>
        <dbReference type="RuleBase" id="RU000320"/>
    </source>
</evidence>
<keyword evidence="5" id="KW-0560">Oxidoreductase</keyword>
<evidence type="ECO:0000256" key="4">
    <source>
        <dbReference type="ARBA" id="ARBA00022989"/>
    </source>
</evidence>
<dbReference type="Pfam" id="PF00361">
    <property type="entry name" value="Proton_antipo_M"/>
    <property type="match status" value="1"/>
</dbReference>
<proteinExistence type="predicted"/>
<dbReference type="GO" id="GO:0008137">
    <property type="term" value="F:NADH dehydrogenase (ubiquinone) activity"/>
    <property type="evidence" value="ECO:0007669"/>
    <property type="project" value="InterPro"/>
</dbReference>
<feature type="transmembrane region" description="Helical" evidence="8">
    <location>
        <begin position="417"/>
        <end position="439"/>
    </location>
</feature>
<reference evidence="10 11" key="1">
    <citation type="submission" date="2019-05" db="EMBL/GenBank/DDBJ databases">
        <title>Arcobacter sp. nov., isolated from sea sediment.</title>
        <authorList>
            <person name="Kim W."/>
        </authorList>
    </citation>
    <scope>NUCLEOTIDE SEQUENCE [LARGE SCALE GENOMIC DNA]</scope>
    <source>
        <strain evidence="10 11">CAU 1517</strain>
    </source>
</reference>
<gene>
    <name evidence="10" type="ORF">FDK22_14970</name>
</gene>
<dbReference type="PANTHER" id="PTHR42682">
    <property type="entry name" value="HYDROGENASE-4 COMPONENT F"/>
    <property type="match status" value="1"/>
</dbReference>
<dbReference type="EMBL" id="VANU01000008">
    <property type="protein sequence ID" value="TLP35549.1"/>
    <property type="molecule type" value="Genomic_DNA"/>
</dbReference>
<feature type="transmembrane region" description="Helical" evidence="8">
    <location>
        <begin position="28"/>
        <end position="46"/>
    </location>
</feature>
<dbReference type="InterPro" id="IPR001750">
    <property type="entry name" value="ND/Mrp_TM"/>
</dbReference>
<keyword evidence="4 8" id="KW-1133">Transmembrane helix</keyword>
<feature type="transmembrane region" description="Helical" evidence="8">
    <location>
        <begin position="71"/>
        <end position="91"/>
    </location>
</feature>
<dbReference type="InterPro" id="IPR003918">
    <property type="entry name" value="NADH_UbQ_OxRdtase"/>
</dbReference>
<feature type="transmembrane region" description="Helical" evidence="8">
    <location>
        <begin position="265"/>
        <end position="284"/>
    </location>
</feature>
<organism evidence="10 11">
    <name type="scientific">Arcobacter arenosus</name>
    <dbReference type="NCBI Taxonomy" id="2576037"/>
    <lineage>
        <taxon>Bacteria</taxon>
        <taxon>Pseudomonadati</taxon>
        <taxon>Campylobacterota</taxon>
        <taxon>Epsilonproteobacteria</taxon>
        <taxon>Campylobacterales</taxon>
        <taxon>Arcobacteraceae</taxon>
        <taxon>Arcobacter</taxon>
    </lineage>
</organism>
<accession>A0A5R8XX11</accession>
<feature type="transmembrane region" description="Helical" evidence="8">
    <location>
        <begin position="333"/>
        <end position="352"/>
    </location>
</feature>
<feature type="transmembrane region" description="Helical" evidence="8">
    <location>
        <begin position="158"/>
        <end position="178"/>
    </location>
</feature>
<comment type="subcellular location">
    <subcellularLocation>
        <location evidence="1">Cell membrane</location>
        <topology evidence="1">Multi-pass membrane protein</topology>
    </subcellularLocation>
    <subcellularLocation>
        <location evidence="7">Membrane</location>
        <topology evidence="7">Multi-pass membrane protein</topology>
    </subcellularLocation>
</comment>
<evidence type="ECO:0000259" key="9">
    <source>
        <dbReference type="Pfam" id="PF00361"/>
    </source>
</evidence>
<keyword evidence="3 7" id="KW-0812">Transmembrane</keyword>
<protein>
    <submittedName>
        <fullName evidence="10">Hydrogenase 4 subunit B</fullName>
    </submittedName>
</protein>
<feature type="transmembrane region" description="Helical" evidence="8">
    <location>
        <begin position="103"/>
        <end position="121"/>
    </location>
</feature>
<evidence type="ECO:0000256" key="3">
    <source>
        <dbReference type="ARBA" id="ARBA00022692"/>
    </source>
</evidence>
<evidence type="ECO:0000313" key="10">
    <source>
        <dbReference type="EMBL" id="TLP35549.1"/>
    </source>
</evidence>
<dbReference type="PANTHER" id="PTHR42682:SF3">
    <property type="entry name" value="FORMATE HYDROGENLYASE SUBUNIT 3-RELATED"/>
    <property type="match status" value="1"/>
</dbReference>
<dbReference type="InterPro" id="IPR052175">
    <property type="entry name" value="ComplexI-like_HydComp"/>
</dbReference>